<sequence>MAHSHAIDSNAAAISDILTGPMQHMRHDQSAYTHQLPASEYNDQHHHHQHPQDEAVSSQSLLNTSDDSPPAYGTLLNVEQERARLKTRQRIEQRPNGPRLEDFGIGFMASLFCFMILGFILWLALQSG</sequence>
<comment type="caution">
    <text evidence="3">The sequence shown here is derived from an EMBL/GenBank/DDBJ whole genome shotgun (WGS) entry which is preliminary data.</text>
</comment>
<reference evidence="3 4" key="1">
    <citation type="journal article" date="2024" name="Commun. Biol.">
        <title>Comparative genomic analysis of thermophilic fungi reveals convergent evolutionary adaptations and gene losses.</title>
        <authorList>
            <person name="Steindorff A.S."/>
            <person name="Aguilar-Pontes M.V."/>
            <person name="Robinson A.J."/>
            <person name="Andreopoulos B."/>
            <person name="LaButti K."/>
            <person name="Kuo A."/>
            <person name="Mondo S."/>
            <person name="Riley R."/>
            <person name="Otillar R."/>
            <person name="Haridas S."/>
            <person name="Lipzen A."/>
            <person name="Grimwood J."/>
            <person name="Schmutz J."/>
            <person name="Clum A."/>
            <person name="Reid I.D."/>
            <person name="Moisan M.C."/>
            <person name="Butler G."/>
            <person name="Nguyen T.T.M."/>
            <person name="Dewar K."/>
            <person name="Conant G."/>
            <person name="Drula E."/>
            <person name="Henrissat B."/>
            <person name="Hansel C."/>
            <person name="Singer S."/>
            <person name="Hutchinson M.I."/>
            <person name="de Vries R.P."/>
            <person name="Natvig D.O."/>
            <person name="Powell A.J."/>
            <person name="Tsang A."/>
            <person name="Grigoriev I.V."/>
        </authorList>
    </citation>
    <scope>NUCLEOTIDE SEQUENCE [LARGE SCALE GENOMIC DNA]</scope>
    <source>
        <strain evidence="3 4">CBS 494.80</strain>
    </source>
</reference>
<name>A0ABR4BVK8_9HELO</name>
<feature type="transmembrane region" description="Helical" evidence="2">
    <location>
        <begin position="103"/>
        <end position="125"/>
    </location>
</feature>
<organism evidence="3 4">
    <name type="scientific">Oculimacula yallundae</name>
    <dbReference type="NCBI Taxonomy" id="86028"/>
    <lineage>
        <taxon>Eukaryota</taxon>
        <taxon>Fungi</taxon>
        <taxon>Dikarya</taxon>
        <taxon>Ascomycota</taxon>
        <taxon>Pezizomycotina</taxon>
        <taxon>Leotiomycetes</taxon>
        <taxon>Helotiales</taxon>
        <taxon>Ploettnerulaceae</taxon>
        <taxon>Oculimacula</taxon>
    </lineage>
</organism>
<keyword evidence="2" id="KW-1133">Transmembrane helix</keyword>
<keyword evidence="2" id="KW-0472">Membrane</keyword>
<evidence type="ECO:0000256" key="1">
    <source>
        <dbReference type="SAM" id="MobiDB-lite"/>
    </source>
</evidence>
<accession>A0ABR4BVK8</accession>
<dbReference type="EMBL" id="JAZHXI010000019">
    <property type="protein sequence ID" value="KAL2061266.1"/>
    <property type="molecule type" value="Genomic_DNA"/>
</dbReference>
<feature type="region of interest" description="Disordered" evidence="1">
    <location>
        <begin position="25"/>
        <end position="76"/>
    </location>
</feature>
<proteinExistence type="predicted"/>
<evidence type="ECO:0000256" key="2">
    <source>
        <dbReference type="SAM" id="Phobius"/>
    </source>
</evidence>
<evidence type="ECO:0000313" key="4">
    <source>
        <dbReference type="Proteomes" id="UP001595075"/>
    </source>
</evidence>
<feature type="compositionally biased region" description="Polar residues" evidence="1">
    <location>
        <begin position="55"/>
        <end position="67"/>
    </location>
</feature>
<keyword evidence="2" id="KW-0812">Transmembrane</keyword>
<protein>
    <submittedName>
        <fullName evidence="3">Uncharacterized protein</fullName>
    </submittedName>
</protein>
<evidence type="ECO:0000313" key="3">
    <source>
        <dbReference type="EMBL" id="KAL2061266.1"/>
    </source>
</evidence>
<gene>
    <name evidence="3" type="ORF">VTL71DRAFT_7539</name>
</gene>
<dbReference type="Proteomes" id="UP001595075">
    <property type="component" value="Unassembled WGS sequence"/>
</dbReference>
<keyword evidence="4" id="KW-1185">Reference proteome</keyword>